<dbReference type="Pfam" id="PF12002">
    <property type="entry name" value="MgsA_C"/>
    <property type="match status" value="1"/>
</dbReference>
<dbReference type="Proteomes" id="UP000235584">
    <property type="component" value="Chromosome"/>
</dbReference>
<evidence type="ECO:0000313" key="9">
    <source>
        <dbReference type="Proteomes" id="UP000235584"/>
    </source>
</evidence>
<evidence type="ECO:0000256" key="6">
    <source>
        <dbReference type="SAM" id="MobiDB-lite"/>
    </source>
</evidence>
<feature type="domain" description="AAA+ ATPase" evidence="7">
    <location>
        <begin position="77"/>
        <end position="194"/>
    </location>
</feature>
<dbReference type="CDD" id="cd00009">
    <property type="entry name" value="AAA"/>
    <property type="match status" value="1"/>
</dbReference>
<dbReference type="InterPro" id="IPR032423">
    <property type="entry name" value="AAA_assoc_2"/>
</dbReference>
<organism evidence="8 9">
    <name type="scientific">Bacteriovorax stolpii</name>
    <name type="common">Bdellovibrio stolpii</name>
    <dbReference type="NCBI Taxonomy" id="960"/>
    <lineage>
        <taxon>Bacteria</taxon>
        <taxon>Pseudomonadati</taxon>
        <taxon>Bdellovibrionota</taxon>
        <taxon>Bacteriovoracia</taxon>
        <taxon>Bacteriovoracales</taxon>
        <taxon>Bacteriovoracaceae</taxon>
        <taxon>Bacteriovorax</taxon>
    </lineage>
</organism>
<dbReference type="GO" id="GO:0003677">
    <property type="term" value="F:DNA binding"/>
    <property type="evidence" value="ECO:0007669"/>
    <property type="project" value="InterPro"/>
</dbReference>
<evidence type="ECO:0000313" key="8">
    <source>
        <dbReference type="EMBL" id="AUN99071.1"/>
    </source>
</evidence>
<feature type="region of interest" description="Disordered" evidence="6">
    <location>
        <begin position="418"/>
        <end position="440"/>
    </location>
</feature>
<dbReference type="PANTHER" id="PTHR13779">
    <property type="entry name" value="WERNER HELICASE-INTERACTING PROTEIN 1 FAMILY MEMBER"/>
    <property type="match status" value="1"/>
</dbReference>
<evidence type="ECO:0000256" key="4">
    <source>
        <dbReference type="ARBA" id="ARBA00022741"/>
    </source>
</evidence>
<dbReference type="GO" id="GO:0016887">
    <property type="term" value="F:ATP hydrolysis activity"/>
    <property type="evidence" value="ECO:0007669"/>
    <property type="project" value="InterPro"/>
</dbReference>
<evidence type="ECO:0000259" key="7">
    <source>
        <dbReference type="SMART" id="SM00382"/>
    </source>
</evidence>
<dbReference type="InterPro" id="IPR003593">
    <property type="entry name" value="AAA+_ATPase"/>
</dbReference>
<gene>
    <name evidence="8" type="ORF">C0V70_13355</name>
</gene>
<dbReference type="Pfam" id="PF00004">
    <property type="entry name" value="AAA"/>
    <property type="match status" value="1"/>
</dbReference>
<dbReference type="AlphaFoldDB" id="A0A2K9NU75"/>
<dbReference type="KEGG" id="bsto:C0V70_13355"/>
<dbReference type="SUPFAM" id="SSF52540">
    <property type="entry name" value="P-loop containing nucleoside triphosphate hydrolases"/>
    <property type="match status" value="1"/>
</dbReference>
<dbReference type="InterPro" id="IPR051314">
    <property type="entry name" value="AAA_ATPase_RarA/MGS1/WRNIP1"/>
</dbReference>
<dbReference type="GO" id="GO:0005524">
    <property type="term" value="F:ATP binding"/>
    <property type="evidence" value="ECO:0007669"/>
    <property type="project" value="UniProtKB-KW"/>
</dbReference>
<dbReference type="GO" id="GO:0008047">
    <property type="term" value="F:enzyme activator activity"/>
    <property type="evidence" value="ECO:0007669"/>
    <property type="project" value="TreeGrafter"/>
</dbReference>
<dbReference type="SMART" id="SM00382">
    <property type="entry name" value="AAA"/>
    <property type="match status" value="1"/>
</dbReference>
<dbReference type="Pfam" id="PF16193">
    <property type="entry name" value="AAA_assoc_2"/>
    <property type="match status" value="1"/>
</dbReference>
<keyword evidence="5" id="KW-0067">ATP-binding</keyword>
<dbReference type="GO" id="GO:0000731">
    <property type="term" value="P:DNA synthesis involved in DNA repair"/>
    <property type="evidence" value="ECO:0007669"/>
    <property type="project" value="TreeGrafter"/>
</dbReference>
<keyword evidence="9" id="KW-1185">Reference proteome</keyword>
<protein>
    <recommendedName>
        <fullName evidence="3">Replication-associated recombination protein A</fullName>
    </recommendedName>
</protein>
<dbReference type="PANTHER" id="PTHR13779:SF7">
    <property type="entry name" value="ATPASE WRNIP1"/>
    <property type="match status" value="1"/>
</dbReference>
<dbReference type="EMBL" id="CP025704">
    <property type="protein sequence ID" value="AUN99071.1"/>
    <property type="molecule type" value="Genomic_DNA"/>
</dbReference>
<dbReference type="SUPFAM" id="SSF48019">
    <property type="entry name" value="post-AAA+ oligomerization domain-like"/>
    <property type="match status" value="1"/>
</dbReference>
<feature type="compositionally biased region" description="Basic and acidic residues" evidence="6">
    <location>
        <begin position="425"/>
        <end position="440"/>
    </location>
</feature>
<dbReference type="GO" id="GO:0006261">
    <property type="term" value="P:DNA-templated DNA replication"/>
    <property type="evidence" value="ECO:0007669"/>
    <property type="project" value="TreeGrafter"/>
</dbReference>
<dbReference type="Gene3D" id="1.10.8.60">
    <property type="match status" value="1"/>
</dbReference>
<feature type="region of interest" description="Disordered" evidence="6">
    <location>
        <begin position="17"/>
        <end position="44"/>
    </location>
</feature>
<dbReference type="Gene3D" id="3.40.50.300">
    <property type="entry name" value="P-loop containing nucleotide triphosphate hydrolases"/>
    <property type="match status" value="1"/>
</dbReference>
<evidence type="ECO:0000256" key="1">
    <source>
        <dbReference type="ARBA" id="ARBA00002393"/>
    </source>
</evidence>
<evidence type="ECO:0000256" key="3">
    <source>
        <dbReference type="ARBA" id="ARBA00020776"/>
    </source>
</evidence>
<comment type="similarity">
    <text evidence="2">Belongs to the AAA ATPase family. RarA/MGS1/WRNIP1 subfamily.</text>
</comment>
<name>A0A2K9NU75_BACTC</name>
<dbReference type="InterPro" id="IPR003959">
    <property type="entry name" value="ATPase_AAA_core"/>
</dbReference>
<dbReference type="GO" id="GO:0017116">
    <property type="term" value="F:single-stranded DNA helicase activity"/>
    <property type="evidence" value="ECO:0007669"/>
    <property type="project" value="TreeGrafter"/>
</dbReference>
<dbReference type="Gene3D" id="1.10.3710.10">
    <property type="entry name" value="DNA polymerase III clamp loader subunits, C-terminal domain"/>
    <property type="match status" value="1"/>
</dbReference>
<dbReference type="CDD" id="cd18139">
    <property type="entry name" value="HLD_clamp_RarA"/>
    <property type="match status" value="1"/>
</dbReference>
<proteinExistence type="inferred from homology"/>
<dbReference type="InterPro" id="IPR008921">
    <property type="entry name" value="DNA_pol3_clamp-load_cplx_C"/>
</dbReference>
<evidence type="ECO:0000256" key="5">
    <source>
        <dbReference type="ARBA" id="ARBA00022840"/>
    </source>
</evidence>
<reference evidence="8 9" key="1">
    <citation type="submission" date="2018-01" db="EMBL/GenBank/DDBJ databases">
        <title>Complete genome sequence of Bacteriovorax stolpii DSM12778.</title>
        <authorList>
            <person name="Tang B."/>
            <person name="Chang J."/>
        </authorList>
    </citation>
    <scope>NUCLEOTIDE SEQUENCE [LARGE SCALE GENOMIC DNA]</scope>
    <source>
        <strain evidence="8 9">DSM 12778</strain>
    </source>
</reference>
<dbReference type="FunFam" id="1.20.272.10:FF:000001">
    <property type="entry name" value="Putative AAA family ATPase"/>
    <property type="match status" value="1"/>
</dbReference>
<sequence length="440" mass="48769">MTFRRTVVKKQTSLFDTELTEDEETTSSGKSTSKAYEPDYNDGENAPLAHRIRPEEFSEFIGHSEIFQKYPYLRQKNFPSLILFGPSGTGKTTLARLLAKLSGKEFYTFNAVLGGVADLKKIIAETQKIKESTGRYSIIFIDEIHRFNKAQQDALLPYIEVGSFTLIGATTENPRVSVNKALLSRMHIIELKILSAEAIETILTNALKKSGLTLSPELVKVLASYAGGDARVALNSLEATLELENPTKETVKQLIIDNARAFDKGGNRHYDVISAFIKSMRGSDPQAAILWLAVMIDGGEDPVFIARRLVIFASEDVGNADPTALTLATNALHAVSQIGMPEARIILAHATTYLASTFKSNAAYLAINQALEYVRSQGTIEVPNHLRNFPPPHSKPYLYPHSYPGHWVKQDYSPMGTPKFYEPTTEGREDGIKKRLDSLN</sequence>
<comment type="function">
    <text evidence="1">DNA-dependent ATPase that plays important roles in cellular responses to stalled DNA replication processes.</text>
</comment>
<dbReference type="InterPro" id="IPR021886">
    <property type="entry name" value="MgsA_C"/>
</dbReference>
<keyword evidence="4" id="KW-0547">Nucleotide-binding</keyword>
<evidence type="ECO:0000256" key="2">
    <source>
        <dbReference type="ARBA" id="ARBA00008959"/>
    </source>
</evidence>
<accession>A0A2K9NU75</accession>
<dbReference type="Gene3D" id="1.20.272.10">
    <property type="match status" value="1"/>
</dbReference>
<dbReference type="InterPro" id="IPR027417">
    <property type="entry name" value="P-loop_NTPase"/>
</dbReference>